<evidence type="ECO:0000313" key="9">
    <source>
        <dbReference type="EMBL" id="KAH6597646.1"/>
    </source>
</evidence>
<proteinExistence type="inferred from homology"/>
<feature type="region of interest" description="Disordered" evidence="7">
    <location>
        <begin position="866"/>
        <end position="905"/>
    </location>
</feature>
<evidence type="ECO:0000313" key="10">
    <source>
        <dbReference type="Proteomes" id="UP001648503"/>
    </source>
</evidence>
<organism evidence="9 10">
    <name type="scientific">Batrachochytrium salamandrivorans</name>
    <dbReference type="NCBI Taxonomy" id="1357716"/>
    <lineage>
        <taxon>Eukaryota</taxon>
        <taxon>Fungi</taxon>
        <taxon>Fungi incertae sedis</taxon>
        <taxon>Chytridiomycota</taxon>
        <taxon>Chytridiomycota incertae sedis</taxon>
        <taxon>Chytridiomycetes</taxon>
        <taxon>Rhizophydiales</taxon>
        <taxon>Rhizophydiales incertae sedis</taxon>
        <taxon>Batrachochytrium</taxon>
    </lineage>
</organism>
<dbReference type="SMART" id="SM00049">
    <property type="entry name" value="DEP"/>
    <property type="match status" value="1"/>
</dbReference>
<dbReference type="InterPro" id="IPR045838">
    <property type="entry name" value="DEPDC5_CTD"/>
</dbReference>
<dbReference type="Proteomes" id="UP001648503">
    <property type="component" value="Unassembled WGS sequence"/>
</dbReference>
<dbReference type="SUPFAM" id="SSF46785">
    <property type="entry name" value="Winged helix' DNA-binding domain"/>
    <property type="match status" value="1"/>
</dbReference>
<accession>A0ABQ8FG62</accession>
<dbReference type="InterPro" id="IPR036390">
    <property type="entry name" value="WH_DNA-bd_sf"/>
</dbReference>
<dbReference type="PANTHER" id="PTHR13179">
    <property type="entry name" value="DEP DOMAIN CONTAINING PROTEIN 5"/>
    <property type="match status" value="1"/>
</dbReference>
<comment type="caution">
    <text evidence="9">The sequence shown here is derived from an EMBL/GenBank/DDBJ whole genome shotgun (WGS) entry which is preliminary data.</text>
</comment>
<feature type="region of interest" description="Disordered" evidence="7">
    <location>
        <begin position="696"/>
        <end position="718"/>
    </location>
</feature>
<feature type="region of interest" description="Disordered" evidence="7">
    <location>
        <begin position="658"/>
        <end position="683"/>
    </location>
</feature>
<keyword evidence="6" id="KW-0472">Membrane</keyword>
<keyword evidence="5" id="KW-0926">Vacuole</keyword>
<sequence>MRRTTASVDGQVLNLWVHDERYSRLDVVVNPDWFPGVHLGDLVEIHSAELLASNAAASTSTSAASNDPSSEQTPTNRVSFATAQRNSSWPLHPAESRDITLKDRLILQVSVIDEELIAKQPQLQISVAQHIATLFELKARTDVVVRKVDKESVTASFVEIAFRDQYIGRSDMWRLKMSLTGTALHCGKQVLTLGIRGQVKDIIINGTSAKCCYVSDTTKAIFRSETAKYFIFIQMSKEMWEFDEDGELFFEKCVHGFLPELFSQWKAMGANHVVSIVLFARIHGVDATRFDLSSGEKSTPIYYSTNSQPCRDHYRVVVDRETHVDWAQVLVPLKREFVRFQRDVLEQTDASGTTVFAGTNSPASEGNILEAINLALNPFDKHYVDRDLMRTGLSIVVVTPGTGYFEVDKKLCRLTWQRMVDNGVGLDMVCLAKPPLYTVPLFQFVSHEATSGMPKTTQLPNQSTQTSQLSPSLLGGIRENTYGGINDPDSDQRSVYTNTSSSRQDRLAPDITFSGRSSGSEKKQEAWDPLYNDEDPHLGGQLTSFYTIPNWIDCSFWNRSTPVYTGMQKTRDAAFVSRCRMYEVQMMGFLEQVGTKIGVPYLETPLDSHLVQPDISKCTIGEESVASTSLQQEDYSRYDASLFEVHCDVDSVSVSSSYRAGSQIQHQQQQQQQQQQQHQQLRPMYPDLSRETAFSPLGEIRSRHPTKNRMSPEPHTDPIFATSYRVAIESSSEINEIRRHPNASGEGVDVSSVMHDSRNAPFPRSLPQRMSLTRNTRTMIPLISATTLAAPHGYPPRFEPVDRALQISGSFKEHDYGRHFDAHMLERIGRDNGVDNGSNRPEGSQLLSTGLQPIKIRSKGVTGQLGHNVANDTMDKPGVYSVGHRSSFSDSGSYQGVSSPAYDSGRHFSKVSPGRSIRHLSNRQTLRQNYVNPCNPIKNVIRASSQARRWEHIFPKLVMASRESAWTNWKPLCRPACLPLTTEFFPSPDELLELYQEYTYTVSPAEDANPYQSTAEQHTKKVESLLIELISQRLAQGFQLIVSTIQEGSQKLPGTPAPASQGNISNGLSSGQVPGNMRYNSTSLLNNPLKPSFQHVYQPTFTFSTTTPYYVSLGDHVHRLFYDASGHNVEIKRYIRKLSYDTESIIYPCAIWSKNLSGYESKTVCFSYPSLATYNWNYLDHLIAGYQEEMTDALRYWRARFLLIPTESLVTLNTLMNTSNDTLDEEEVRIAAFNKFIDALERLRWVPPTEANSSANSAKNTIRVQFTTFDPATFVKSELANVGEAPPVSVAVSQRRQSVVAPLSFMSMSTASLSTPDKLSKSCSPLEIAVSLQQPGGPVFKDRRWHFTHFERVCVGSECVDWLIQAFSDINNREEAVQFGNYLLEKNVLQHAYRKHRFMDGFYFYSVGKDFDVDLLQERSSGNSGWFGNKGASSVGKTYGSDSAGGGLLSVDSLFPPLSLSQQLLSPSALSPSPLSPLPQGNSSTFPATPEPFNMTRQIVLDMDPLCKSTRQERAILHYDTTHNPKNCYHIQLHWLVCTPRLIEDMLRNWGRIAEKCYLKLVEAPVEQAQIFSDDNPFQSVIVVSLAKLPPSASDVQNRLGPDIDIPPLWFEAELVRSHNFVLDVEADSQFPKDSVTHSFSRSPYCRAQYIHRSGVALVQIGEDGKFLWVDNRVYLAGNSSNSGAAFGSVAAAARNAPSPNVLLDEFQRICLDVDLLSAFWADAEKRISVKSGSEVHVSIRRN</sequence>
<feature type="domain" description="DEP" evidence="8">
    <location>
        <begin position="1326"/>
        <end position="1409"/>
    </location>
</feature>
<dbReference type="Pfam" id="PF00610">
    <property type="entry name" value="DEP"/>
    <property type="match status" value="1"/>
</dbReference>
<evidence type="ECO:0000256" key="4">
    <source>
        <dbReference type="ARBA" id="ARBA00021881"/>
    </source>
</evidence>
<dbReference type="Gene3D" id="1.10.10.10">
    <property type="entry name" value="Winged helix-like DNA-binding domain superfamily/Winged helix DNA-binding domain"/>
    <property type="match status" value="1"/>
</dbReference>
<dbReference type="EMBL" id="JAFCIX010000136">
    <property type="protein sequence ID" value="KAH6597646.1"/>
    <property type="molecule type" value="Genomic_DNA"/>
</dbReference>
<dbReference type="InterPro" id="IPR048255">
    <property type="entry name" value="IML1_N"/>
</dbReference>
<comment type="similarity">
    <text evidence="2">Belongs to the IML1 family.</text>
</comment>
<gene>
    <name evidence="9" type="ORF">BASA50_004252</name>
</gene>
<dbReference type="PROSITE" id="PS50186">
    <property type="entry name" value="DEP"/>
    <property type="match status" value="1"/>
</dbReference>
<evidence type="ECO:0000256" key="6">
    <source>
        <dbReference type="ARBA" id="ARBA00023136"/>
    </source>
</evidence>
<evidence type="ECO:0000256" key="3">
    <source>
        <dbReference type="ARBA" id="ARBA00018529"/>
    </source>
</evidence>
<feature type="compositionally biased region" description="Polar residues" evidence="7">
    <location>
        <begin position="884"/>
        <end position="898"/>
    </location>
</feature>
<dbReference type="InterPro" id="IPR057068">
    <property type="entry name" value="IML1_N_fung"/>
</dbReference>
<dbReference type="InterPro" id="IPR027244">
    <property type="entry name" value="IML1"/>
</dbReference>
<dbReference type="Pfam" id="PF19418">
    <property type="entry name" value="DEPDC5_CTD"/>
    <property type="match status" value="1"/>
</dbReference>
<protein>
    <recommendedName>
        <fullName evidence="3">Vacuolar membrane-associated protein IML1</fullName>
    </recommendedName>
    <alternativeName>
        <fullName evidence="4">Vacuolar membrane-associated protein iml1</fullName>
    </alternativeName>
</protein>
<comment type="subcellular location">
    <subcellularLocation>
        <location evidence="1">Vacuole membrane</location>
        <topology evidence="1">Peripheral membrane protein</topology>
    </subcellularLocation>
</comment>
<dbReference type="InterPro" id="IPR000591">
    <property type="entry name" value="DEP_dom"/>
</dbReference>
<evidence type="ECO:0000259" key="8">
    <source>
        <dbReference type="PROSITE" id="PS50186"/>
    </source>
</evidence>
<feature type="compositionally biased region" description="Low complexity" evidence="7">
    <location>
        <begin position="658"/>
        <end position="680"/>
    </location>
</feature>
<name>A0ABQ8FG62_9FUNG</name>
<feature type="compositionally biased region" description="Polar residues" evidence="7">
    <location>
        <begin position="493"/>
        <end position="502"/>
    </location>
</feature>
<feature type="region of interest" description="Disordered" evidence="7">
    <location>
        <begin position="59"/>
        <end position="91"/>
    </location>
</feature>
<evidence type="ECO:0000256" key="1">
    <source>
        <dbReference type="ARBA" id="ARBA00004148"/>
    </source>
</evidence>
<dbReference type="InterPro" id="IPR036388">
    <property type="entry name" value="WH-like_DNA-bd_sf"/>
</dbReference>
<evidence type="ECO:0000256" key="7">
    <source>
        <dbReference type="SAM" id="MobiDB-lite"/>
    </source>
</evidence>
<feature type="compositionally biased region" description="Low complexity" evidence="7">
    <location>
        <begin position="59"/>
        <end position="71"/>
    </location>
</feature>
<dbReference type="Pfam" id="PF24438">
    <property type="entry name" value="IML1_N_fung"/>
    <property type="match status" value="2"/>
</dbReference>
<reference evidence="9 10" key="1">
    <citation type="submission" date="2021-02" db="EMBL/GenBank/DDBJ databases">
        <title>Variation within the Batrachochytrium salamandrivorans European outbreak.</title>
        <authorList>
            <person name="Kelly M."/>
            <person name="Pasmans F."/>
            <person name="Shea T.P."/>
            <person name="Munoz J.F."/>
            <person name="Carranza S."/>
            <person name="Cuomo C.A."/>
            <person name="Martel A."/>
        </authorList>
    </citation>
    <scope>NUCLEOTIDE SEQUENCE [LARGE SCALE GENOMIC DNA]</scope>
    <source>
        <strain evidence="9 10">AMFP18/2</strain>
    </source>
</reference>
<feature type="compositionally biased region" description="Low complexity" evidence="7">
    <location>
        <begin position="456"/>
        <end position="474"/>
    </location>
</feature>
<feature type="region of interest" description="Disordered" evidence="7">
    <location>
        <begin position="452"/>
        <end position="526"/>
    </location>
</feature>
<dbReference type="Pfam" id="PF12257">
    <property type="entry name" value="IML1"/>
    <property type="match status" value="1"/>
</dbReference>
<keyword evidence="10" id="KW-1185">Reference proteome</keyword>
<evidence type="ECO:0000256" key="5">
    <source>
        <dbReference type="ARBA" id="ARBA00022554"/>
    </source>
</evidence>
<feature type="compositionally biased region" description="Polar residues" evidence="7">
    <location>
        <begin position="72"/>
        <end position="89"/>
    </location>
</feature>
<evidence type="ECO:0000256" key="2">
    <source>
        <dbReference type="ARBA" id="ARBA00005643"/>
    </source>
</evidence>
<dbReference type="PANTHER" id="PTHR13179:SF8">
    <property type="entry name" value="GATOR COMPLEX PROTEIN DEPDC5"/>
    <property type="match status" value="1"/>
</dbReference>